<sequence length="85" mass="9370">MVQTYARGVCDAIFLRLVLNTGFTRCPPATSTVARHSHAGALFPTTTRFICTAVFADSRAVPRPRPNTTPLRSRADIIKSRDPVR</sequence>
<protein>
    <submittedName>
        <fullName evidence="2">Uncharacterized protein</fullName>
    </submittedName>
</protein>
<organism evidence="2 3">
    <name type="scientific">Pleuronectes platessa</name>
    <name type="common">European plaice</name>
    <dbReference type="NCBI Taxonomy" id="8262"/>
    <lineage>
        <taxon>Eukaryota</taxon>
        <taxon>Metazoa</taxon>
        <taxon>Chordata</taxon>
        <taxon>Craniata</taxon>
        <taxon>Vertebrata</taxon>
        <taxon>Euteleostomi</taxon>
        <taxon>Actinopterygii</taxon>
        <taxon>Neopterygii</taxon>
        <taxon>Teleostei</taxon>
        <taxon>Neoteleostei</taxon>
        <taxon>Acanthomorphata</taxon>
        <taxon>Carangaria</taxon>
        <taxon>Pleuronectiformes</taxon>
        <taxon>Pleuronectoidei</taxon>
        <taxon>Pleuronectidae</taxon>
        <taxon>Pleuronectes</taxon>
    </lineage>
</organism>
<evidence type="ECO:0000313" key="3">
    <source>
        <dbReference type="Proteomes" id="UP001153269"/>
    </source>
</evidence>
<gene>
    <name evidence="2" type="ORF">PLEPLA_LOCUS22606</name>
</gene>
<dbReference type="Proteomes" id="UP001153269">
    <property type="component" value="Unassembled WGS sequence"/>
</dbReference>
<evidence type="ECO:0000256" key="1">
    <source>
        <dbReference type="SAM" id="MobiDB-lite"/>
    </source>
</evidence>
<feature type="compositionally biased region" description="Basic and acidic residues" evidence="1">
    <location>
        <begin position="73"/>
        <end position="85"/>
    </location>
</feature>
<proteinExistence type="predicted"/>
<dbReference type="EMBL" id="CADEAL010001669">
    <property type="protein sequence ID" value="CAB1434564.1"/>
    <property type="molecule type" value="Genomic_DNA"/>
</dbReference>
<name>A0A9N7ULL4_PLEPL</name>
<reference evidence="2" key="1">
    <citation type="submission" date="2020-03" db="EMBL/GenBank/DDBJ databases">
        <authorList>
            <person name="Weist P."/>
        </authorList>
    </citation>
    <scope>NUCLEOTIDE SEQUENCE</scope>
</reference>
<dbReference type="AlphaFoldDB" id="A0A9N7ULL4"/>
<evidence type="ECO:0000313" key="2">
    <source>
        <dbReference type="EMBL" id="CAB1434564.1"/>
    </source>
</evidence>
<keyword evidence="3" id="KW-1185">Reference proteome</keyword>
<comment type="caution">
    <text evidence="2">The sequence shown here is derived from an EMBL/GenBank/DDBJ whole genome shotgun (WGS) entry which is preliminary data.</text>
</comment>
<accession>A0A9N7ULL4</accession>
<feature type="region of interest" description="Disordered" evidence="1">
    <location>
        <begin position="60"/>
        <end position="85"/>
    </location>
</feature>